<dbReference type="SUPFAM" id="SSF88697">
    <property type="entry name" value="PUA domain-like"/>
    <property type="match status" value="1"/>
</dbReference>
<dbReference type="InterPro" id="IPR046336">
    <property type="entry name" value="Lon_prtase_N_sf"/>
</dbReference>
<dbReference type="OrthoDB" id="8558970at2"/>
<dbReference type="SMART" id="SM00464">
    <property type="entry name" value="LON"/>
    <property type="match status" value="1"/>
</dbReference>
<proteinExistence type="predicted"/>
<dbReference type="Proteomes" id="UP000077628">
    <property type="component" value="Unassembled WGS sequence"/>
</dbReference>
<protein>
    <recommendedName>
        <fullName evidence="1">Lon N-terminal domain-containing protein</fullName>
    </recommendedName>
</protein>
<feature type="domain" description="Lon N-terminal" evidence="1">
    <location>
        <begin position="8"/>
        <end position="205"/>
    </location>
</feature>
<evidence type="ECO:0000259" key="1">
    <source>
        <dbReference type="PROSITE" id="PS51787"/>
    </source>
</evidence>
<dbReference type="InterPro" id="IPR003111">
    <property type="entry name" value="Lon_prtase_N"/>
</dbReference>
<dbReference type="Gene3D" id="2.30.130.40">
    <property type="entry name" value="LON domain-like"/>
    <property type="match status" value="1"/>
</dbReference>
<sequence length="208" mass="23352">MQSLQTGDQALFPLNIPLFPKCTLQLQIFEQRYIKMISACLRSGSSFTVCLLREGFEKQEVLVNADSPAKNESIFYSIGTSAKIIDFGQMPNGLLSISLRGEQRQSLDEIHQQADGLWLAKTGNLEEVNVCNGEVLPIWAAVLKSLIQSGVVSCSEAELYDHPELAMNYFAMYAPLPSHLKQSLLEIDDLQIRWQRLQEFTAQSLIKV</sequence>
<dbReference type="Pfam" id="PF02190">
    <property type="entry name" value="LON_substr_bdg"/>
    <property type="match status" value="1"/>
</dbReference>
<reference evidence="3" key="1">
    <citation type="submission" date="2016-03" db="EMBL/GenBank/DDBJ databases">
        <authorList>
            <person name="Heylen K."/>
            <person name="De Vos P."/>
            <person name="Vekeman B."/>
        </authorList>
    </citation>
    <scope>NUCLEOTIDE SEQUENCE [LARGE SCALE GENOMIC DNA]</scope>
    <source>
        <strain evidence="3">R-45383</strain>
    </source>
</reference>
<dbReference type="PANTHER" id="PTHR46732:SF8">
    <property type="entry name" value="ATP-DEPENDENT PROTEASE LA (LON) DOMAIN PROTEIN"/>
    <property type="match status" value="1"/>
</dbReference>
<comment type="caution">
    <text evidence="2">The sequence shown here is derived from an EMBL/GenBank/DDBJ whole genome shotgun (WGS) entry which is preliminary data.</text>
</comment>
<dbReference type="STRING" id="702114.A1355_01980"/>
<dbReference type="EMBL" id="LUUK01000078">
    <property type="protein sequence ID" value="OAI22405.1"/>
    <property type="molecule type" value="Genomic_DNA"/>
</dbReference>
<dbReference type="RefSeq" id="WP_064026348.1">
    <property type="nucleotide sequence ID" value="NZ_LUUK01000078.1"/>
</dbReference>
<accession>A0A177NWN2</accession>
<dbReference type="PANTHER" id="PTHR46732">
    <property type="entry name" value="ATP-DEPENDENT PROTEASE LA (LON) DOMAIN PROTEIN"/>
    <property type="match status" value="1"/>
</dbReference>
<organism evidence="2 3">
    <name type="scientific">Methylomonas koyamae</name>
    <dbReference type="NCBI Taxonomy" id="702114"/>
    <lineage>
        <taxon>Bacteria</taxon>
        <taxon>Pseudomonadati</taxon>
        <taxon>Pseudomonadota</taxon>
        <taxon>Gammaproteobacteria</taxon>
        <taxon>Methylococcales</taxon>
        <taxon>Methylococcaceae</taxon>
        <taxon>Methylomonas</taxon>
    </lineage>
</organism>
<evidence type="ECO:0000313" key="2">
    <source>
        <dbReference type="EMBL" id="OAI22405.1"/>
    </source>
</evidence>
<dbReference type="AlphaFoldDB" id="A0A177NWN2"/>
<dbReference type="PROSITE" id="PS51787">
    <property type="entry name" value="LON_N"/>
    <property type="match status" value="1"/>
</dbReference>
<dbReference type="InterPro" id="IPR015947">
    <property type="entry name" value="PUA-like_sf"/>
</dbReference>
<gene>
    <name evidence="2" type="ORF">A1355_01980</name>
</gene>
<name>A0A177NWN2_9GAMM</name>
<keyword evidence="3" id="KW-1185">Reference proteome</keyword>
<evidence type="ECO:0000313" key="3">
    <source>
        <dbReference type="Proteomes" id="UP000077628"/>
    </source>
</evidence>